<evidence type="ECO:0000256" key="4">
    <source>
        <dbReference type="RuleBase" id="RU000363"/>
    </source>
</evidence>
<accession>A0ABS5AE40</accession>
<dbReference type="InterPro" id="IPR045313">
    <property type="entry name" value="CBR1-like"/>
</dbReference>
<organism evidence="5 6">
    <name type="scientific">Crossiella equi</name>
    <dbReference type="NCBI Taxonomy" id="130796"/>
    <lineage>
        <taxon>Bacteria</taxon>
        <taxon>Bacillati</taxon>
        <taxon>Actinomycetota</taxon>
        <taxon>Actinomycetes</taxon>
        <taxon>Pseudonocardiales</taxon>
        <taxon>Pseudonocardiaceae</taxon>
        <taxon>Crossiella</taxon>
    </lineage>
</organism>
<dbReference type="Proteomes" id="UP001519363">
    <property type="component" value="Unassembled WGS sequence"/>
</dbReference>
<evidence type="ECO:0000313" key="6">
    <source>
        <dbReference type="Proteomes" id="UP001519363"/>
    </source>
</evidence>
<gene>
    <name evidence="5" type="ORF">JOF53_003711</name>
</gene>
<comment type="similarity">
    <text evidence="1 4">Belongs to the short-chain dehydrogenases/reductases (SDR) family.</text>
</comment>
<proteinExistence type="inferred from homology"/>
<dbReference type="InterPro" id="IPR002347">
    <property type="entry name" value="SDR_fam"/>
</dbReference>
<evidence type="ECO:0000313" key="5">
    <source>
        <dbReference type="EMBL" id="MBP2474839.1"/>
    </source>
</evidence>
<keyword evidence="6" id="KW-1185">Reference proteome</keyword>
<name>A0ABS5AE40_9PSEU</name>
<evidence type="ECO:0000256" key="2">
    <source>
        <dbReference type="ARBA" id="ARBA00022857"/>
    </source>
</evidence>
<comment type="caution">
    <text evidence="5">The sequence shown here is derived from an EMBL/GenBank/DDBJ whole genome shotgun (WGS) entry which is preliminary data.</text>
</comment>
<dbReference type="CDD" id="cd05324">
    <property type="entry name" value="carb_red_PTCR-like_SDR_c"/>
    <property type="match status" value="1"/>
</dbReference>
<protein>
    <submittedName>
        <fullName evidence="5">NAD(P)-dependent dehydrogenase (Short-subunit alcohol dehydrogenase family)</fullName>
    </submittedName>
</protein>
<dbReference type="RefSeq" id="WP_249044329.1">
    <property type="nucleotide sequence ID" value="NZ_JAGIOO010000001.1"/>
</dbReference>
<keyword evidence="2" id="KW-0521">NADP</keyword>
<reference evidence="5 6" key="1">
    <citation type="submission" date="2021-03" db="EMBL/GenBank/DDBJ databases">
        <title>Sequencing the genomes of 1000 actinobacteria strains.</title>
        <authorList>
            <person name="Klenk H.-P."/>
        </authorList>
    </citation>
    <scope>NUCLEOTIDE SEQUENCE [LARGE SCALE GENOMIC DNA]</scope>
    <source>
        <strain evidence="5 6">DSM 44580</strain>
    </source>
</reference>
<dbReference type="PANTHER" id="PTHR43963:SF6">
    <property type="entry name" value="CHAIN DEHYDROGENASE FAMILY PROTEIN, PUTATIVE (AFU_ORTHOLOGUE AFUA_3G15350)-RELATED"/>
    <property type="match status" value="1"/>
</dbReference>
<dbReference type="Gene3D" id="3.40.50.720">
    <property type="entry name" value="NAD(P)-binding Rossmann-like Domain"/>
    <property type="match status" value="1"/>
</dbReference>
<dbReference type="Pfam" id="PF00106">
    <property type="entry name" value="adh_short"/>
    <property type="match status" value="1"/>
</dbReference>
<dbReference type="PRINTS" id="PR00080">
    <property type="entry name" value="SDRFAMILY"/>
</dbReference>
<evidence type="ECO:0000256" key="3">
    <source>
        <dbReference type="ARBA" id="ARBA00023002"/>
    </source>
</evidence>
<dbReference type="PRINTS" id="PR00081">
    <property type="entry name" value="GDHRDH"/>
</dbReference>
<evidence type="ECO:0000256" key="1">
    <source>
        <dbReference type="ARBA" id="ARBA00006484"/>
    </source>
</evidence>
<dbReference type="InterPro" id="IPR036291">
    <property type="entry name" value="NAD(P)-bd_dom_sf"/>
</dbReference>
<dbReference type="PANTHER" id="PTHR43963">
    <property type="entry name" value="CARBONYL REDUCTASE 1-RELATED"/>
    <property type="match status" value="1"/>
</dbReference>
<dbReference type="EMBL" id="JAGIOO010000001">
    <property type="protein sequence ID" value="MBP2474839.1"/>
    <property type="molecule type" value="Genomic_DNA"/>
</dbReference>
<dbReference type="SUPFAM" id="SSF51735">
    <property type="entry name" value="NAD(P)-binding Rossmann-fold domains"/>
    <property type="match status" value="1"/>
</dbReference>
<sequence>MTGANRGIGYAIAGQLAERDIHVVATARDIEHANRTATDLISQGWAASGVRLDVTEPDTIAAAVQHTLDQHGRIDILVNNAGISDGDQQPSRIDLELVSRVWEVNVLGAWQCAEAVVPAMRAAGYGRIVNLSSTLGSLHHMTRPTEPAYRVSKAALNAVTRVLAAELADTGILVNSASPGWVRTDLGGPNAPRTVEQGADTPVWLATLPDDGPTGGFFYDREPLEW</sequence>
<keyword evidence="3" id="KW-0560">Oxidoreductase</keyword>